<dbReference type="SUPFAM" id="SSF81383">
    <property type="entry name" value="F-box domain"/>
    <property type="match status" value="1"/>
</dbReference>
<keyword evidence="3" id="KW-1185">Reference proteome</keyword>
<dbReference type="AlphaFoldDB" id="A0A2Z6N8Y3"/>
<feature type="domain" description="F-box" evidence="1">
    <location>
        <begin position="17"/>
        <end position="57"/>
    </location>
</feature>
<evidence type="ECO:0000313" key="3">
    <source>
        <dbReference type="Proteomes" id="UP000242715"/>
    </source>
</evidence>
<dbReference type="CDD" id="cd09917">
    <property type="entry name" value="F-box_SF"/>
    <property type="match status" value="1"/>
</dbReference>
<protein>
    <recommendedName>
        <fullName evidence="1">F-box domain-containing protein</fullName>
    </recommendedName>
</protein>
<gene>
    <name evidence="2" type="ORF">TSUD_292660</name>
</gene>
<dbReference type="InterPro" id="IPR055336">
    <property type="entry name" value="At4g00755-like"/>
</dbReference>
<dbReference type="PANTHER" id="PTHR39741:SF2">
    <property type="entry name" value="F-BOX DOMAIN-CONTAINING PROTEIN"/>
    <property type="match status" value="1"/>
</dbReference>
<name>A0A2Z6N8Y3_TRISU</name>
<dbReference type="Gene3D" id="1.20.1280.50">
    <property type="match status" value="1"/>
</dbReference>
<evidence type="ECO:0000259" key="1">
    <source>
        <dbReference type="Pfam" id="PF12937"/>
    </source>
</evidence>
<dbReference type="InterPro" id="IPR036047">
    <property type="entry name" value="F-box-like_dom_sf"/>
</dbReference>
<dbReference type="OrthoDB" id="63379at2759"/>
<organism evidence="2 3">
    <name type="scientific">Trifolium subterraneum</name>
    <name type="common">Subterranean clover</name>
    <dbReference type="NCBI Taxonomy" id="3900"/>
    <lineage>
        <taxon>Eukaryota</taxon>
        <taxon>Viridiplantae</taxon>
        <taxon>Streptophyta</taxon>
        <taxon>Embryophyta</taxon>
        <taxon>Tracheophyta</taxon>
        <taxon>Spermatophyta</taxon>
        <taxon>Magnoliopsida</taxon>
        <taxon>eudicotyledons</taxon>
        <taxon>Gunneridae</taxon>
        <taxon>Pentapetalae</taxon>
        <taxon>rosids</taxon>
        <taxon>fabids</taxon>
        <taxon>Fabales</taxon>
        <taxon>Fabaceae</taxon>
        <taxon>Papilionoideae</taxon>
        <taxon>50 kb inversion clade</taxon>
        <taxon>NPAAA clade</taxon>
        <taxon>Hologalegina</taxon>
        <taxon>IRL clade</taxon>
        <taxon>Trifolieae</taxon>
        <taxon>Trifolium</taxon>
    </lineage>
</organism>
<evidence type="ECO:0000313" key="2">
    <source>
        <dbReference type="EMBL" id="GAU40161.1"/>
    </source>
</evidence>
<dbReference type="EMBL" id="DF973792">
    <property type="protein sequence ID" value="GAU40161.1"/>
    <property type="molecule type" value="Genomic_DNA"/>
</dbReference>
<reference evidence="3" key="1">
    <citation type="journal article" date="2017" name="Front. Plant Sci.">
        <title>Climate Clever Clovers: New Paradigm to Reduce the Environmental Footprint of Ruminants by Breeding Low Methanogenic Forages Utilizing Haplotype Variation.</title>
        <authorList>
            <person name="Kaur P."/>
            <person name="Appels R."/>
            <person name="Bayer P.E."/>
            <person name="Keeble-Gagnere G."/>
            <person name="Wang J."/>
            <person name="Hirakawa H."/>
            <person name="Shirasawa K."/>
            <person name="Vercoe P."/>
            <person name="Stefanova K."/>
            <person name="Durmic Z."/>
            <person name="Nichols P."/>
            <person name="Revell C."/>
            <person name="Isobe S.N."/>
            <person name="Edwards D."/>
            <person name="Erskine W."/>
        </authorList>
    </citation>
    <scope>NUCLEOTIDE SEQUENCE [LARGE SCALE GENOMIC DNA]</scope>
    <source>
        <strain evidence="3">cv. Daliak</strain>
    </source>
</reference>
<sequence length="270" mass="31657">MSRMKTNMDFIQWLGPDLSMKVLSCLDDPGDLVRVSAVCSSWEHFVIENGLCKQLCLKMIPEVSGVVPRIEGFVIEPDRDMHNHYYTKWGCLKRNHKLYANLAFGFTPRKNNCISRCMQVSLYRNYDENENLVLYRLCSNFCLVTEINVQPFLAYYDNGLQMYSTKAVRFRLGYRRCGKEIASMTDLDKLSPFIRNYGWTYTSIFPMSHENKSQTFKLPEPVLCIGDVLLVELFVRGQKEKVDNFYNSLSKWYRWYVSQFLSSSHMHTLN</sequence>
<dbReference type="InterPro" id="IPR001810">
    <property type="entry name" value="F-box_dom"/>
</dbReference>
<dbReference type="PANTHER" id="PTHR39741">
    <property type="entry name" value="F-BOX DOMAIN CONTAINING PROTEIN, EXPRESSED"/>
    <property type="match status" value="1"/>
</dbReference>
<dbReference type="Pfam" id="PF12937">
    <property type="entry name" value="F-box-like"/>
    <property type="match status" value="1"/>
</dbReference>
<proteinExistence type="predicted"/>
<dbReference type="Proteomes" id="UP000242715">
    <property type="component" value="Unassembled WGS sequence"/>
</dbReference>
<accession>A0A2Z6N8Y3</accession>